<dbReference type="AlphaFoldDB" id="A0A367FD26"/>
<evidence type="ECO:0000256" key="3">
    <source>
        <dbReference type="ARBA" id="ARBA00022840"/>
    </source>
</evidence>
<dbReference type="InterPro" id="IPR003959">
    <property type="entry name" value="ATPase_AAA_core"/>
</dbReference>
<dbReference type="InterPro" id="IPR003593">
    <property type="entry name" value="AAA+_ATPase"/>
</dbReference>
<gene>
    <name evidence="5" type="ORF">DQ384_24235</name>
</gene>
<dbReference type="InterPro" id="IPR027417">
    <property type="entry name" value="P-loop_NTPase"/>
</dbReference>
<evidence type="ECO:0000313" key="5">
    <source>
        <dbReference type="EMBL" id="RCG28244.1"/>
    </source>
</evidence>
<proteinExistence type="inferred from homology"/>
<evidence type="ECO:0000259" key="4">
    <source>
        <dbReference type="SMART" id="SM00382"/>
    </source>
</evidence>
<sequence length="396" mass="41966">MFAVDGHLEPGLTRVVEADLRRQLDGLRLDGAAVGTAFEVRDARLPGHRVLVRLTALPAPGVVVDDRTSFEFSAEASPPAAPGPGAPSVEVPPELAQYASVVVTVPPDDAQALARSAARIDGLLGIPKDAVIADVVSRLRGRGWLAEWSRRHYGRLIPGADDVLRSTSFVLLTGDPGTGKSVLVHHLPPVAARRLNRPVLFVQLSERLRGSGIQGRAGTDVVGVLDAIGRMAERYGLPTVVFLDEAEAVASSRGSTDGSSGAQENVAVVDALIVGLDRVFARTDIPVVFVMATNLAGRMDPAVLRRATVYRFERPSAADRHAILVRALGDAVDMAVLEQVAAALERPEPRLTAADLLNQVIVRAVREAAHHDRPIDPEHLLHLARTAVATAPVAGG</sequence>
<dbReference type="InterPro" id="IPR050221">
    <property type="entry name" value="26S_Proteasome_ATPase"/>
</dbReference>
<organism evidence="5 6">
    <name type="scientific">Sphaerisporangium album</name>
    <dbReference type="NCBI Taxonomy" id="509200"/>
    <lineage>
        <taxon>Bacteria</taxon>
        <taxon>Bacillati</taxon>
        <taxon>Actinomycetota</taxon>
        <taxon>Actinomycetes</taxon>
        <taxon>Streptosporangiales</taxon>
        <taxon>Streptosporangiaceae</taxon>
        <taxon>Sphaerisporangium</taxon>
    </lineage>
</organism>
<dbReference type="Proteomes" id="UP000253094">
    <property type="component" value="Unassembled WGS sequence"/>
</dbReference>
<dbReference type="GO" id="GO:0016887">
    <property type="term" value="F:ATP hydrolysis activity"/>
    <property type="evidence" value="ECO:0007669"/>
    <property type="project" value="InterPro"/>
</dbReference>
<name>A0A367FD26_9ACTN</name>
<comment type="caution">
    <text evidence="5">The sequence shown here is derived from an EMBL/GenBank/DDBJ whole genome shotgun (WGS) entry which is preliminary data.</text>
</comment>
<dbReference type="EMBL" id="QOIL01000014">
    <property type="protein sequence ID" value="RCG28244.1"/>
    <property type="molecule type" value="Genomic_DNA"/>
</dbReference>
<protein>
    <submittedName>
        <fullName evidence="5">AAA family ATPase</fullName>
    </submittedName>
</protein>
<dbReference type="GO" id="GO:0005524">
    <property type="term" value="F:ATP binding"/>
    <property type="evidence" value="ECO:0007669"/>
    <property type="project" value="UniProtKB-KW"/>
</dbReference>
<evidence type="ECO:0000256" key="1">
    <source>
        <dbReference type="ARBA" id="ARBA00006914"/>
    </source>
</evidence>
<evidence type="ECO:0000256" key="2">
    <source>
        <dbReference type="ARBA" id="ARBA00022741"/>
    </source>
</evidence>
<keyword evidence="6" id="KW-1185">Reference proteome</keyword>
<reference evidence="5 6" key="1">
    <citation type="submission" date="2018-06" db="EMBL/GenBank/DDBJ databases">
        <title>Sphaerisporangium craniellae sp. nov., isolated from a marine sponge in the South China Sea.</title>
        <authorList>
            <person name="Li L."/>
        </authorList>
    </citation>
    <scope>NUCLEOTIDE SEQUENCE [LARGE SCALE GENOMIC DNA]</scope>
    <source>
        <strain evidence="5 6">CCTCC AA 208026</strain>
    </source>
</reference>
<dbReference type="Gene3D" id="3.40.50.300">
    <property type="entry name" value="P-loop containing nucleotide triphosphate hydrolases"/>
    <property type="match status" value="1"/>
</dbReference>
<feature type="domain" description="AAA+ ATPase" evidence="4">
    <location>
        <begin position="166"/>
        <end position="328"/>
    </location>
</feature>
<dbReference type="CDD" id="cd19481">
    <property type="entry name" value="RecA-like_protease"/>
    <property type="match status" value="1"/>
</dbReference>
<accession>A0A367FD26</accession>
<dbReference type="Pfam" id="PF00004">
    <property type="entry name" value="AAA"/>
    <property type="match status" value="1"/>
</dbReference>
<evidence type="ECO:0000313" key="6">
    <source>
        <dbReference type="Proteomes" id="UP000253094"/>
    </source>
</evidence>
<dbReference type="SMART" id="SM00382">
    <property type="entry name" value="AAA"/>
    <property type="match status" value="1"/>
</dbReference>
<comment type="similarity">
    <text evidence="1">Belongs to the AAA ATPase family.</text>
</comment>
<dbReference type="PANTHER" id="PTHR23073">
    <property type="entry name" value="26S PROTEASOME REGULATORY SUBUNIT"/>
    <property type="match status" value="1"/>
</dbReference>
<dbReference type="SUPFAM" id="SSF52540">
    <property type="entry name" value="P-loop containing nucleoside triphosphate hydrolases"/>
    <property type="match status" value="1"/>
</dbReference>
<keyword evidence="3" id="KW-0067">ATP-binding</keyword>
<keyword evidence="2" id="KW-0547">Nucleotide-binding</keyword>